<evidence type="ECO:0000313" key="4">
    <source>
        <dbReference type="Proteomes" id="UP000275865"/>
    </source>
</evidence>
<dbReference type="Gene3D" id="3.40.50.300">
    <property type="entry name" value="P-loop containing nucleotide triphosphate hydrolases"/>
    <property type="match status" value="1"/>
</dbReference>
<keyword evidence="1" id="KW-1133">Transmembrane helix</keyword>
<dbReference type="InterPro" id="IPR027417">
    <property type="entry name" value="P-loop_NTPase"/>
</dbReference>
<feature type="transmembrane region" description="Helical" evidence="1">
    <location>
        <begin position="32"/>
        <end position="52"/>
    </location>
</feature>
<protein>
    <recommendedName>
        <fullName evidence="2">NACHT domain-containing protein</fullName>
    </recommendedName>
</protein>
<reference evidence="3 4" key="1">
    <citation type="submission" date="2018-09" db="EMBL/GenBank/DDBJ databases">
        <title>Micromonospora sp. nov. MS1-9, isolated from a root of Musa sp.</title>
        <authorList>
            <person name="Kuncharoen N."/>
            <person name="Kudo T."/>
            <person name="Ohkuma M."/>
            <person name="Yuki M."/>
            <person name="Tanasupawat S."/>
        </authorList>
    </citation>
    <scope>NUCLEOTIDE SEQUENCE [LARGE SCALE GENOMIC DNA]</scope>
    <source>
        <strain evidence="3 4">MS1-9</strain>
    </source>
</reference>
<keyword evidence="1" id="KW-0812">Transmembrane</keyword>
<evidence type="ECO:0000256" key="1">
    <source>
        <dbReference type="SAM" id="Phobius"/>
    </source>
</evidence>
<keyword evidence="1" id="KW-0472">Membrane</keyword>
<dbReference type="InterPro" id="IPR007111">
    <property type="entry name" value="NACHT_NTPase"/>
</dbReference>
<organism evidence="3 4">
    <name type="scientific">Micromonospora musae</name>
    <dbReference type="NCBI Taxonomy" id="1894970"/>
    <lineage>
        <taxon>Bacteria</taxon>
        <taxon>Bacillati</taxon>
        <taxon>Actinomycetota</taxon>
        <taxon>Actinomycetes</taxon>
        <taxon>Micromonosporales</taxon>
        <taxon>Micromonosporaceae</taxon>
        <taxon>Micromonospora</taxon>
    </lineage>
</organism>
<evidence type="ECO:0000259" key="2">
    <source>
        <dbReference type="PROSITE" id="PS50837"/>
    </source>
</evidence>
<dbReference type="SUPFAM" id="SSF52540">
    <property type="entry name" value="P-loop containing nucleoside triphosphate hydrolases"/>
    <property type="match status" value="1"/>
</dbReference>
<name>A0A3A9XZN5_9ACTN</name>
<dbReference type="EMBL" id="RAZT01000009">
    <property type="protein sequence ID" value="RKN30608.1"/>
    <property type="molecule type" value="Genomic_DNA"/>
</dbReference>
<accession>A0A3A9XZN5</accession>
<comment type="caution">
    <text evidence="3">The sequence shown here is derived from an EMBL/GenBank/DDBJ whole genome shotgun (WGS) entry which is preliminary data.</text>
</comment>
<evidence type="ECO:0000313" key="3">
    <source>
        <dbReference type="EMBL" id="RKN30608.1"/>
    </source>
</evidence>
<gene>
    <name evidence="3" type="ORF">D7044_19575</name>
</gene>
<dbReference type="PROSITE" id="PS50837">
    <property type="entry name" value="NACHT"/>
    <property type="match status" value="1"/>
</dbReference>
<sequence length="1017" mass="110203">MWKWGLLGVVAGLSAAGTAWVWTRYDFEKVNWAWGVVAGVIAVYVVLDQIFLTRPATPVAVAAHRQALADELAELVRRDPADDALLRTVDEPYPLPVRWRNAPERLQPSWRSIGRSSDAGLLDLAGRDGTLWSHYRRVPSGRLLLLGPAGSGKSIIALRMARESPVHREPDAPVPVVLSADSWDPDRLPFHDWLVDRIGRRYPQLAADSPRRDAVLRDLVETDLVVPVLDGLDEVPEDRLIACLEELNALPTQRFVLTCRTSVYERYLSQGEKLRGTAVVILEPPAPAEVADYLVDAAPYHQVDNWSTVAGTLDDDPELAGALSTPLMVAMARSAFDAPGTDPQDLVPLARERGRRSVEDQLLTRAVDAALRSRRGGQGLRRWAPARARAYLSYLAAHLESLDLREFRWWELPAALPRPFWGLVDGLRAGLAVWLAVALARDALTGTAALVDERWVADLLEWTARRPDVLTAAAVVLVAAFALLRRGGGSVPPVRVAFTGGPRALAMGMRDGLARGAASGSLLTWALLWPLPPTPQLVAVLERVPGLPPWSVPTQAGVVLAVVVCAYNAVRSALRVDVAAPVDDLAAARPDETVRADRAATIAATVPAVAGSVLQVLVLMAALRLTGVLSGMPPLPTLLYAGVGLGLGRWLLSHGRGAWVRFAVARGVLALRRRTPLQLLSFLSYAEAVGLLRYGAGGYRFRHGRLQGRLAARSAIAQRGTRLSEEFGLELARAGYWTEALAVFADVTRTRVANIGPADDLTAAALRRALLAGAAAREWALLAELLALMPPPAANASTVEIQAQRELVARLVAGRAPLVELVSAAEELCRREEAAGTADLVAEEFLAVVCYAEGDVDAARARLARLWDTRSTGNDLPMPIVAGLLARLLLDGGDPIAALTVCHQEMLFADQPPHRSDLFVLVQRWSWSVEVMRRVTDERAELHGRVRRAMVERRGRPIELGRRELAEIGLQASHAVLGHPTLGPLAVAASRRFASALADPNIVVRTVNRSAPMWRAG</sequence>
<dbReference type="Proteomes" id="UP000275865">
    <property type="component" value="Unassembled WGS sequence"/>
</dbReference>
<feature type="domain" description="NACHT" evidence="2">
    <location>
        <begin position="141"/>
        <end position="262"/>
    </location>
</feature>
<dbReference type="AlphaFoldDB" id="A0A3A9XZN5"/>
<proteinExistence type="predicted"/>